<evidence type="ECO:0000313" key="3">
    <source>
        <dbReference type="Proteomes" id="UP001424459"/>
    </source>
</evidence>
<keyword evidence="3" id="KW-1185">Reference proteome</keyword>
<evidence type="ECO:0000256" key="1">
    <source>
        <dbReference type="SAM" id="MobiDB-lite"/>
    </source>
</evidence>
<organism evidence="2 3">
    <name type="scientific">Sphingomonas rosea</name>
    <dbReference type="NCBI Taxonomy" id="335605"/>
    <lineage>
        <taxon>Bacteria</taxon>
        <taxon>Pseudomonadati</taxon>
        <taxon>Pseudomonadota</taxon>
        <taxon>Alphaproteobacteria</taxon>
        <taxon>Sphingomonadales</taxon>
        <taxon>Sphingomonadaceae</taxon>
        <taxon>Sphingomonas</taxon>
    </lineage>
</organism>
<reference evidence="3" key="1">
    <citation type="journal article" date="2019" name="Int. J. Syst. Evol. Microbiol.">
        <title>The Global Catalogue of Microorganisms (GCM) 10K type strain sequencing project: providing services to taxonomists for standard genome sequencing and annotation.</title>
        <authorList>
            <consortium name="The Broad Institute Genomics Platform"/>
            <consortium name="The Broad Institute Genome Sequencing Center for Infectious Disease"/>
            <person name="Wu L."/>
            <person name="Ma J."/>
        </authorList>
    </citation>
    <scope>NUCLEOTIDE SEQUENCE [LARGE SCALE GENOMIC DNA]</scope>
    <source>
        <strain evidence="3">JCM 17564</strain>
    </source>
</reference>
<accession>A0ABP7UHW0</accession>
<name>A0ABP7UHW0_9SPHN</name>
<dbReference type="EMBL" id="BAABBR010000001">
    <property type="protein sequence ID" value="GAA4042336.1"/>
    <property type="molecule type" value="Genomic_DNA"/>
</dbReference>
<dbReference type="Proteomes" id="UP001424459">
    <property type="component" value="Unassembled WGS sequence"/>
</dbReference>
<sequence length="54" mass="6113">MPPFRSLREKMPRQGLAETRSATPRHLRPKDMKVGGAPGMNMVGTQIIGKFRYD</sequence>
<feature type="compositionally biased region" description="Basic and acidic residues" evidence="1">
    <location>
        <begin position="1"/>
        <end position="12"/>
    </location>
</feature>
<protein>
    <submittedName>
        <fullName evidence="2">Uncharacterized protein</fullName>
    </submittedName>
</protein>
<gene>
    <name evidence="2" type="ORF">GCM10022281_24340</name>
</gene>
<comment type="caution">
    <text evidence="2">The sequence shown here is derived from an EMBL/GenBank/DDBJ whole genome shotgun (WGS) entry which is preliminary data.</text>
</comment>
<evidence type="ECO:0000313" key="2">
    <source>
        <dbReference type="EMBL" id="GAA4042336.1"/>
    </source>
</evidence>
<feature type="region of interest" description="Disordered" evidence="1">
    <location>
        <begin position="1"/>
        <end position="41"/>
    </location>
</feature>
<proteinExistence type="predicted"/>